<gene>
    <name evidence="1" type="ORF">SAMEA4873646_00150</name>
</gene>
<evidence type="ECO:0000313" key="1">
    <source>
        <dbReference type="EMBL" id="VGL34050.1"/>
    </source>
</evidence>
<organism evidence="1">
    <name type="scientific">Klebsiella pneumoniae</name>
    <dbReference type="NCBI Taxonomy" id="573"/>
    <lineage>
        <taxon>Bacteria</taxon>
        <taxon>Pseudomonadati</taxon>
        <taxon>Pseudomonadota</taxon>
        <taxon>Gammaproteobacteria</taxon>
        <taxon>Enterobacterales</taxon>
        <taxon>Enterobacteriaceae</taxon>
        <taxon>Klebsiella/Raoultella group</taxon>
        <taxon>Klebsiella</taxon>
        <taxon>Klebsiella pneumoniae complex</taxon>
    </lineage>
</organism>
<proteinExistence type="predicted"/>
<dbReference type="EMBL" id="CAAHCP010000001">
    <property type="protein sequence ID" value="VGL34050.1"/>
    <property type="molecule type" value="Genomic_DNA"/>
</dbReference>
<name>A0A486MS58_KLEPN</name>
<dbReference type="RefSeq" id="WP_094986491.1">
    <property type="nucleotide sequence ID" value="NZ_BILD01000003.1"/>
</dbReference>
<accession>A0A486MS58</accession>
<sequence length="925" mass="105339">MSISFPISLEEWNAALVNAVFFEPSRADVFLSRIDTTGRIFEQLAGSRSKEEAKQSFLDSFGKDERKIQRYLRDDSTLDSLTRIKGIPPHFSILYLTLLAASADNETHDEGDFRVRFSVLLGLNRNKKFIFRDLPSLWRRVEQWSQSKQGCSRLFLPDPQNEKLIGYSKRLSFPCYRDEVRLRAILVRNNLDSHSTFESVNKVIHQRIDGFSEVFVSEFNEFYTLLSTAAMQQAYSSPFWGAVRDITRHEENQQARENGLFCIHLDATDPQLPEIYLLMDDVGAQTLDTVKIESLPEKLESYSSIYYQTNVNATLTSLLSFLQKRKKGLIGSRVGMALHAGCLPLFRDDSGFISSDGHYFDDGLVCLIIRREYAVHIRTRFEHTGLTVMTLGKNTDSEDWEVLVFDTMSRQELTELAKLLPGAARRFMVQSWIPARPYITGAARFGQSILLNPASTPVIHMVGAIGGEYVIRDSNHIELVSGILTPTQGGEGLFISPEKLTSLSGQAFCRYRLTLEKHVEPLVFDIHVLDHAPDAPYRKVAEQHDWLIDGQRGTLVPLNNVESMECLKNQKTTSLGGSWSLWRRDERVPVESKQFDLHMLPAAFDWLAEALALRFQKRSTLPFDELNTHITPVSLATGIPAWRLRRLLFASGWLCVIERRHAPYPVVSLAKRTLSVCETVQGLTARVSGMLTKSERHHLQGLLKESERVRRWSTVDNNFALGSIELILSGADRVKDLLERFNWQLLVRKDFSVGPLSGVLLSMTQIKQVPALPPDIYVAFWQTKKNQWSEEIQPTNSDLLMRCREKQRNRYFIRADTGYWQTDSFAWALMAHIMRSEKTLGTQSHYGDLFWSKSLITLPISVTQWWLHFAGGCCTVSDDGRIIFAGRGDELWGGVECDDNAVFPVNRAVTRRARALALRRISSIN</sequence>
<reference evidence="1" key="1">
    <citation type="submission" date="2019-03" db="EMBL/GenBank/DDBJ databases">
        <authorList>
            <consortium name="Pathogen Informatics"/>
        </authorList>
    </citation>
    <scope>NUCLEOTIDE SEQUENCE</scope>
    <source>
        <strain evidence="1">5012STDY7626444</strain>
    </source>
</reference>
<dbReference type="AlphaFoldDB" id="A0A486MS58"/>
<protein>
    <submittedName>
        <fullName evidence="1">Uncharacterized protein</fullName>
    </submittedName>
</protein>